<name>A0ABT7IN70_9BURK</name>
<organism evidence="2 3">
    <name type="scientific">Mesosutterella faecium</name>
    <dbReference type="NCBI Taxonomy" id="2925194"/>
    <lineage>
        <taxon>Bacteria</taxon>
        <taxon>Pseudomonadati</taxon>
        <taxon>Pseudomonadota</taxon>
        <taxon>Betaproteobacteria</taxon>
        <taxon>Burkholderiales</taxon>
        <taxon>Sutterellaceae</taxon>
        <taxon>Mesosutterella</taxon>
    </lineage>
</organism>
<feature type="compositionally biased region" description="Low complexity" evidence="1">
    <location>
        <begin position="35"/>
        <end position="47"/>
    </location>
</feature>
<proteinExistence type="predicted"/>
<evidence type="ECO:0000256" key="1">
    <source>
        <dbReference type="SAM" id="MobiDB-lite"/>
    </source>
</evidence>
<protein>
    <submittedName>
        <fullName evidence="2">Uncharacterized protein</fullName>
    </submittedName>
</protein>
<evidence type="ECO:0000313" key="2">
    <source>
        <dbReference type="EMBL" id="MDL2059829.1"/>
    </source>
</evidence>
<feature type="region of interest" description="Disordered" evidence="1">
    <location>
        <begin position="68"/>
        <end position="105"/>
    </location>
</feature>
<gene>
    <name evidence="2" type="ORF">MUN46_007790</name>
</gene>
<feature type="region of interest" description="Disordered" evidence="1">
    <location>
        <begin position="21"/>
        <end position="56"/>
    </location>
</feature>
<evidence type="ECO:0000313" key="3">
    <source>
        <dbReference type="Proteomes" id="UP001165481"/>
    </source>
</evidence>
<accession>A0ABT7IN70</accession>
<reference evidence="2" key="1">
    <citation type="submission" date="2023-03" db="EMBL/GenBank/DDBJ databases">
        <title>Mesosutterella sp. nov. isolated from porcine feces.</title>
        <authorList>
            <person name="Yu S."/>
        </authorList>
    </citation>
    <scope>NUCLEOTIDE SEQUENCE</scope>
    <source>
        <strain evidence="2">AGMB02718</strain>
    </source>
</reference>
<feature type="compositionally biased region" description="Basic and acidic residues" evidence="1">
    <location>
        <begin position="70"/>
        <end position="83"/>
    </location>
</feature>
<dbReference type="RefSeq" id="WP_243376607.1">
    <property type="nucleotide sequence ID" value="NZ_JAKZJU020000001.1"/>
</dbReference>
<keyword evidence="3" id="KW-1185">Reference proteome</keyword>
<sequence>MPRRTRPKALASLLDRAAESFGSLSGFGEKPMPDAKPVSVEEAPAAAARRDSMPPEARRRFAELEGVLQDFDRAVREDRDEGKSGASHAPKRRRKSKTPAGKKSS</sequence>
<dbReference type="EMBL" id="JAKZJU020000001">
    <property type="protein sequence ID" value="MDL2059829.1"/>
    <property type="molecule type" value="Genomic_DNA"/>
</dbReference>
<dbReference type="Proteomes" id="UP001165481">
    <property type="component" value="Unassembled WGS sequence"/>
</dbReference>
<comment type="caution">
    <text evidence="2">The sequence shown here is derived from an EMBL/GenBank/DDBJ whole genome shotgun (WGS) entry which is preliminary data.</text>
</comment>